<organism evidence="2 6">
    <name type="scientific">Roseburia intestinalis</name>
    <dbReference type="NCBI Taxonomy" id="166486"/>
    <lineage>
        <taxon>Bacteria</taxon>
        <taxon>Bacillati</taxon>
        <taxon>Bacillota</taxon>
        <taxon>Clostridia</taxon>
        <taxon>Lachnospirales</taxon>
        <taxon>Lachnospiraceae</taxon>
        <taxon>Roseburia</taxon>
    </lineage>
</organism>
<dbReference type="RefSeq" id="WP_015521329.1">
    <property type="nucleotide sequence ID" value="NZ_CABIYH010000003.1"/>
</dbReference>
<dbReference type="Proteomes" id="UP000283513">
    <property type="component" value="Unassembled WGS sequence"/>
</dbReference>
<reference evidence="2 6" key="1">
    <citation type="submission" date="2015-09" db="EMBL/GenBank/DDBJ databases">
        <authorList>
            <consortium name="Pathogen Informatics"/>
        </authorList>
    </citation>
    <scope>NUCLEOTIDE SEQUENCE [LARGE SCALE GENOMIC DNA]</scope>
    <source>
        <strain evidence="2 6">2789STDY5834960</strain>
    </source>
</reference>
<evidence type="ECO:0000313" key="9">
    <source>
        <dbReference type="Proteomes" id="UP000284465"/>
    </source>
</evidence>
<dbReference type="PaxDb" id="166486-ERS852572_00508"/>
<evidence type="ECO:0000313" key="2">
    <source>
        <dbReference type="EMBL" id="CUM79408.1"/>
    </source>
</evidence>
<feature type="transmembrane region" description="Helical" evidence="1">
    <location>
        <begin position="46"/>
        <end position="73"/>
    </location>
</feature>
<reference evidence="7 8" key="2">
    <citation type="submission" date="2018-08" db="EMBL/GenBank/DDBJ databases">
        <title>A genome reference for cultivated species of the human gut microbiota.</title>
        <authorList>
            <person name="Zou Y."/>
            <person name="Xue W."/>
            <person name="Luo G."/>
        </authorList>
    </citation>
    <scope>NUCLEOTIDE SEQUENCE [LARGE SCALE GENOMIC DNA]</scope>
    <source>
        <strain evidence="5 8">AM22-21LB</strain>
        <strain evidence="4 7">AM37-1AC</strain>
        <strain evidence="3 9">AM43-11</strain>
    </source>
</reference>
<evidence type="ECO:0000313" key="3">
    <source>
        <dbReference type="EMBL" id="RHA70114.1"/>
    </source>
</evidence>
<evidence type="ECO:0000313" key="4">
    <source>
        <dbReference type="EMBL" id="RHC16647.1"/>
    </source>
</evidence>
<dbReference type="EMBL" id="QRID01000005">
    <property type="protein sequence ID" value="RHG29345.1"/>
    <property type="molecule type" value="Genomic_DNA"/>
</dbReference>
<feature type="transmembrane region" description="Helical" evidence="1">
    <location>
        <begin position="6"/>
        <end position="25"/>
    </location>
</feature>
<gene>
    <name evidence="5" type="ORF">DW264_07090</name>
    <name evidence="4" type="ORF">DW856_10020</name>
    <name evidence="3" type="ORF">DW927_00130</name>
    <name evidence="2" type="ORF">ERS852572_00508</name>
</gene>
<protein>
    <submittedName>
        <fullName evidence="2">Uncharacterized protein</fullName>
    </submittedName>
</protein>
<evidence type="ECO:0000313" key="7">
    <source>
        <dbReference type="Proteomes" id="UP000283513"/>
    </source>
</evidence>
<sequence length="93" mass="10803">MNMTMVIYTLFVLVEMILHLIRHFRYQKAEGETLMHAQKMDIRLTLLMDLLQLPLSLIFTRFLNLFSAVILVFGEAYPNQLAGSYAGDRRHGT</sequence>
<keyword evidence="1" id="KW-0472">Membrane</keyword>
<dbReference type="Proteomes" id="UP000095350">
    <property type="component" value="Unassembled WGS sequence"/>
</dbReference>
<dbReference type="STRING" id="166486.ERS852572_00508"/>
<dbReference type="EMBL" id="CYXZ01000003">
    <property type="protein sequence ID" value="CUM79408.1"/>
    <property type="molecule type" value="Genomic_DNA"/>
</dbReference>
<dbReference type="Proteomes" id="UP000284051">
    <property type="component" value="Unassembled WGS sequence"/>
</dbReference>
<dbReference type="Proteomes" id="UP000284465">
    <property type="component" value="Unassembled WGS sequence"/>
</dbReference>
<accession>A0A173RQI2</accession>
<evidence type="ECO:0000313" key="8">
    <source>
        <dbReference type="Proteomes" id="UP000284051"/>
    </source>
</evidence>
<evidence type="ECO:0000313" key="5">
    <source>
        <dbReference type="EMBL" id="RHG29345.1"/>
    </source>
</evidence>
<keyword evidence="1" id="KW-0812">Transmembrane</keyword>
<keyword evidence="1" id="KW-1133">Transmembrane helix</keyword>
<dbReference type="AlphaFoldDB" id="A0A173RQI2"/>
<evidence type="ECO:0000256" key="1">
    <source>
        <dbReference type="SAM" id="Phobius"/>
    </source>
</evidence>
<dbReference type="EMBL" id="QSHO01000008">
    <property type="protein sequence ID" value="RHC16647.1"/>
    <property type="molecule type" value="Genomic_DNA"/>
</dbReference>
<proteinExistence type="predicted"/>
<evidence type="ECO:0000313" key="6">
    <source>
        <dbReference type="Proteomes" id="UP000095350"/>
    </source>
</evidence>
<dbReference type="EMBL" id="QSFP01000001">
    <property type="protein sequence ID" value="RHA70114.1"/>
    <property type="molecule type" value="Genomic_DNA"/>
</dbReference>
<name>A0A173RQI2_9FIRM</name>